<dbReference type="Pfam" id="PF01103">
    <property type="entry name" value="Omp85"/>
    <property type="match status" value="1"/>
</dbReference>
<dbReference type="InterPro" id="IPR039910">
    <property type="entry name" value="D15-like"/>
</dbReference>
<organism evidence="7 8">
    <name type="scientific">Psychrilyobacter piezotolerans</name>
    <dbReference type="NCBI Taxonomy" id="2293438"/>
    <lineage>
        <taxon>Bacteria</taxon>
        <taxon>Fusobacteriati</taxon>
        <taxon>Fusobacteriota</taxon>
        <taxon>Fusobacteriia</taxon>
        <taxon>Fusobacteriales</taxon>
        <taxon>Fusobacteriaceae</taxon>
        <taxon>Psychrilyobacter</taxon>
    </lineage>
</organism>
<protein>
    <submittedName>
        <fullName evidence="7">Outer membrane protein assembly factor</fullName>
    </submittedName>
</protein>
<evidence type="ECO:0000256" key="2">
    <source>
        <dbReference type="ARBA" id="ARBA00022692"/>
    </source>
</evidence>
<evidence type="ECO:0000256" key="1">
    <source>
        <dbReference type="ARBA" id="ARBA00004370"/>
    </source>
</evidence>
<dbReference type="InterPro" id="IPR010827">
    <property type="entry name" value="BamA/TamA_POTRA"/>
</dbReference>
<reference evidence="7 8" key="1">
    <citation type="submission" date="2018-08" db="EMBL/GenBank/DDBJ databases">
        <title>Draft genome sequence of Psychrilyobacter sp. strain SD5 isolated from Black Sea water.</title>
        <authorList>
            <person name="Yadav S."/>
            <person name="Villanueva L."/>
            <person name="Damste J.S.S."/>
        </authorList>
    </citation>
    <scope>NUCLEOTIDE SEQUENCE [LARGE SCALE GENOMIC DNA]</scope>
    <source>
        <strain evidence="7 8">SD5</strain>
    </source>
</reference>
<sequence length="688" mass="78420">MRKQLIILLTLLISLVSFSLDYEISDIDIRGNREVPMEVIKGNLNSKVGDKYSTNDMVRDYQSIKKLSYIDDVTIYPKLENNKIKLIIEIKEDKDAANLLKKENILPMSERVKVDKSLIISTIDIFGNLHISREEILEQIPVKVGSFFSKAKILEGQRKLINTGYFRDVNPEVYKYGEGVSVQYNLEENQVITGVKIEGNTKYSTDELIALIQTEPGKIYNINTLRDDKDRIIKKYHEDGYTLAKVINIDINNNMELVITLAEGIIRNVEYKKMVTKQKGARRQSNDTLLKTENFIIERELEIKEGQVFNQKDYDQTVRNLMRSGAFKNIQPEYKNIPGDPDGVKVVLLIDEDRTAMLQGAISYGSAVGLVGSVSIKDSNYKGRGQDLGFTFEKSSKDYTSVSLSFRDSWIKGTDFVSWGWNLYRQEDEDNETYDHYASTIHGGTISIGKGLSRYLRFELGLKLERVQEKNEDAKRTQDYNYASVTPSVIYDTRNNYLDPTSGNYAKFSVELGHYFGINAGSAYEDDPGINTKDELFSKATLELRKYHQGLFKGNTMAYRMVAGIGTDSLKYQQLYASGGANSMRGYQYGSFRGQDQLIFNIENRTEINEMLGLVFFYDLGRSWYHGDSKDKFVDRSEGNFPDDMKQSAGVGLRIKTPIGPIRLDFGFPVGDSEESGMQFFFNMGQMF</sequence>
<gene>
    <name evidence="7" type="ORF">DYH56_11360</name>
</gene>
<dbReference type="PANTHER" id="PTHR12815:SF47">
    <property type="entry name" value="TRANSLOCATION AND ASSEMBLY MODULE SUBUNIT TAMA"/>
    <property type="match status" value="1"/>
</dbReference>
<keyword evidence="4" id="KW-0472">Membrane</keyword>
<accession>A0ABX9KEW4</accession>
<feature type="domain" description="POTRA" evidence="6">
    <location>
        <begin position="22"/>
        <end position="93"/>
    </location>
</feature>
<evidence type="ECO:0000313" key="8">
    <source>
        <dbReference type="Proteomes" id="UP000263486"/>
    </source>
</evidence>
<keyword evidence="8" id="KW-1185">Reference proteome</keyword>
<keyword evidence="5" id="KW-0998">Cell outer membrane</keyword>
<name>A0ABX9KEW4_9FUSO</name>
<evidence type="ECO:0000256" key="4">
    <source>
        <dbReference type="ARBA" id="ARBA00023136"/>
    </source>
</evidence>
<dbReference type="Gene3D" id="3.10.20.310">
    <property type="entry name" value="membrane protein fhac"/>
    <property type="match status" value="4"/>
</dbReference>
<dbReference type="Pfam" id="PF07244">
    <property type="entry name" value="POTRA"/>
    <property type="match status" value="4"/>
</dbReference>
<dbReference type="PANTHER" id="PTHR12815">
    <property type="entry name" value="SORTING AND ASSEMBLY MACHINERY SAMM50 PROTEIN FAMILY MEMBER"/>
    <property type="match status" value="1"/>
</dbReference>
<evidence type="ECO:0000313" key="7">
    <source>
        <dbReference type="EMBL" id="REI40315.1"/>
    </source>
</evidence>
<feature type="domain" description="POTRA" evidence="6">
    <location>
        <begin position="118"/>
        <end position="189"/>
    </location>
</feature>
<evidence type="ECO:0000259" key="6">
    <source>
        <dbReference type="PROSITE" id="PS51779"/>
    </source>
</evidence>
<keyword evidence="2" id="KW-0812">Transmembrane</keyword>
<comment type="caution">
    <text evidence="7">The sequence shown here is derived from an EMBL/GenBank/DDBJ whole genome shotgun (WGS) entry which is preliminary data.</text>
</comment>
<proteinExistence type="predicted"/>
<dbReference type="PROSITE" id="PS51779">
    <property type="entry name" value="POTRA"/>
    <property type="match status" value="3"/>
</dbReference>
<comment type="subcellular location">
    <subcellularLocation>
        <location evidence="1">Membrane</location>
    </subcellularLocation>
</comment>
<dbReference type="RefSeq" id="WP_114642992.1">
    <property type="nucleotide sequence ID" value="NZ_JAACIO010000015.1"/>
</dbReference>
<keyword evidence="3" id="KW-0732">Signal</keyword>
<dbReference type="InterPro" id="IPR034746">
    <property type="entry name" value="POTRA"/>
</dbReference>
<dbReference type="InterPro" id="IPR000184">
    <property type="entry name" value="Bac_surfAg_D15"/>
</dbReference>
<feature type="domain" description="POTRA" evidence="6">
    <location>
        <begin position="190"/>
        <end position="264"/>
    </location>
</feature>
<dbReference type="Proteomes" id="UP000263486">
    <property type="component" value="Unassembled WGS sequence"/>
</dbReference>
<dbReference type="EMBL" id="QUAJ01000021">
    <property type="protein sequence ID" value="REI40315.1"/>
    <property type="molecule type" value="Genomic_DNA"/>
</dbReference>
<evidence type="ECO:0000256" key="3">
    <source>
        <dbReference type="ARBA" id="ARBA00022729"/>
    </source>
</evidence>
<evidence type="ECO:0000256" key="5">
    <source>
        <dbReference type="ARBA" id="ARBA00023237"/>
    </source>
</evidence>
<dbReference type="Gene3D" id="2.40.160.50">
    <property type="entry name" value="membrane protein fhac: a member of the omp85/tpsb transporter family"/>
    <property type="match status" value="1"/>
</dbReference>